<dbReference type="Proteomes" id="UP000887565">
    <property type="component" value="Unplaced"/>
</dbReference>
<keyword evidence="2" id="KW-1185">Reference proteome</keyword>
<name>A0A915I5Y1_ROMCU</name>
<reference evidence="3" key="1">
    <citation type="submission" date="2022-11" db="UniProtKB">
        <authorList>
            <consortium name="WormBaseParasite"/>
        </authorList>
    </citation>
    <scope>IDENTIFICATION</scope>
</reference>
<dbReference type="AlphaFoldDB" id="A0A915I5Y1"/>
<evidence type="ECO:0000259" key="1">
    <source>
        <dbReference type="Pfam" id="PF01579"/>
    </source>
</evidence>
<organism evidence="2 3">
    <name type="scientific">Romanomermis culicivorax</name>
    <name type="common">Nematode worm</name>
    <dbReference type="NCBI Taxonomy" id="13658"/>
    <lineage>
        <taxon>Eukaryota</taxon>
        <taxon>Metazoa</taxon>
        <taxon>Ecdysozoa</taxon>
        <taxon>Nematoda</taxon>
        <taxon>Enoplea</taxon>
        <taxon>Dorylaimia</taxon>
        <taxon>Mermithida</taxon>
        <taxon>Mermithoidea</taxon>
        <taxon>Mermithidae</taxon>
        <taxon>Romanomermis</taxon>
    </lineage>
</organism>
<dbReference type="Pfam" id="PF01579">
    <property type="entry name" value="DUF19"/>
    <property type="match status" value="1"/>
</dbReference>
<dbReference type="WBParaSite" id="nRc.2.0.1.t09265-RA">
    <property type="protein sequence ID" value="nRc.2.0.1.t09265-RA"/>
    <property type="gene ID" value="nRc.2.0.1.g09265"/>
</dbReference>
<proteinExistence type="predicted"/>
<feature type="domain" description="T20D4.11-like" evidence="1">
    <location>
        <begin position="34"/>
        <end position="155"/>
    </location>
</feature>
<dbReference type="PANTHER" id="PTHR37431:SF6">
    <property type="entry name" value="PROTEIN CBG06927"/>
    <property type="match status" value="1"/>
</dbReference>
<accession>A0A915I5Y1</accession>
<sequence length="171" mass="19158">MISGSGQAISNTLSGAGRGIEHVITVEYRLEASNCFSSNYKSFHECSREIQCNSSSLRAVKASYGYMCTRGYEKFAEKVQCFTQVEASPSYQTCRILASRSFSLPQSTTMNESFDVKSLDKLCNAMRSYLKCSKNVLVQVCDESAWHLVFKMTVESIRITMPDCDIDVLED</sequence>
<evidence type="ECO:0000313" key="2">
    <source>
        <dbReference type="Proteomes" id="UP000887565"/>
    </source>
</evidence>
<dbReference type="OMA" id="CDESAWH"/>
<evidence type="ECO:0000313" key="3">
    <source>
        <dbReference type="WBParaSite" id="nRc.2.0.1.t09265-RA"/>
    </source>
</evidence>
<dbReference type="PANTHER" id="PTHR37431">
    <property type="entry name" value="PROTEIN CBG06927"/>
    <property type="match status" value="1"/>
</dbReference>
<dbReference type="InterPro" id="IPR002542">
    <property type="entry name" value="T20D4.11-like_dom"/>
</dbReference>
<protein>
    <submittedName>
        <fullName evidence="3">DUF19 domain-containing protein</fullName>
    </submittedName>
</protein>